<gene>
    <name evidence="1" type="ORF">H6G72_01440</name>
</gene>
<keyword evidence="2" id="KW-1185">Reference proteome</keyword>
<evidence type="ECO:0000313" key="2">
    <source>
        <dbReference type="Proteomes" id="UP000641954"/>
    </source>
</evidence>
<dbReference type="EMBL" id="JACJSK010000002">
    <property type="protein sequence ID" value="MBD2542551.1"/>
    <property type="molecule type" value="Genomic_DNA"/>
</dbReference>
<comment type="caution">
    <text evidence="1">The sequence shown here is derived from an EMBL/GenBank/DDBJ whole genome shotgun (WGS) entry which is preliminary data.</text>
</comment>
<evidence type="ECO:0000313" key="1">
    <source>
        <dbReference type="EMBL" id="MBD2542551.1"/>
    </source>
</evidence>
<protein>
    <submittedName>
        <fullName evidence="1">Uncharacterized protein</fullName>
    </submittedName>
</protein>
<dbReference type="Proteomes" id="UP000641954">
    <property type="component" value="Unassembled WGS sequence"/>
</dbReference>
<proteinExistence type="predicted"/>
<sequence length="57" mass="6736">MIFGQKYLQGQRKPVRGSTVFMAFCQIPLKDRYANPRFFDARSLGKLEDYHHPMTNE</sequence>
<name>A0ABR8EA98_9CYAN</name>
<accession>A0ABR8EA98</accession>
<reference evidence="1 2" key="1">
    <citation type="journal article" date="2020" name="ISME J.">
        <title>Comparative genomics reveals insights into cyanobacterial evolution and habitat adaptation.</title>
        <authorList>
            <person name="Chen M.Y."/>
            <person name="Teng W.K."/>
            <person name="Zhao L."/>
            <person name="Hu C.X."/>
            <person name="Zhou Y.K."/>
            <person name="Han B.P."/>
            <person name="Song L.R."/>
            <person name="Shu W.S."/>
        </authorList>
    </citation>
    <scope>NUCLEOTIDE SEQUENCE [LARGE SCALE GENOMIC DNA]</scope>
    <source>
        <strain evidence="1 2">FACHB-1370</strain>
    </source>
</reference>
<dbReference type="RefSeq" id="WP_156331484.1">
    <property type="nucleotide sequence ID" value="NZ_JACJSK010000002.1"/>
</dbReference>
<organism evidence="1 2">
    <name type="scientific">Planktothricoides raciborskii FACHB-1370</name>
    <dbReference type="NCBI Taxonomy" id="2949576"/>
    <lineage>
        <taxon>Bacteria</taxon>
        <taxon>Bacillati</taxon>
        <taxon>Cyanobacteriota</taxon>
        <taxon>Cyanophyceae</taxon>
        <taxon>Oscillatoriophycideae</taxon>
        <taxon>Oscillatoriales</taxon>
        <taxon>Oscillatoriaceae</taxon>
        <taxon>Planktothricoides</taxon>
    </lineage>
</organism>